<proteinExistence type="predicted"/>
<comment type="caution">
    <text evidence="2">The sequence shown here is derived from an EMBL/GenBank/DDBJ whole genome shotgun (WGS) entry which is preliminary data.</text>
</comment>
<protein>
    <submittedName>
        <fullName evidence="2">Uncharacterized protein</fullName>
    </submittedName>
</protein>
<keyword evidence="1" id="KW-0812">Transmembrane</keyword>
<dbReference type="Proteomes" id="UP001168552">
    <property type="component" value="Unassembled WGS sequence"/>
</dbReference>
<keyword evidence="1" id="KW-1133">Transmembrane helix</keyword>
<reference evidence="2" key="1">
    <citation type="submission" date="2023-06" db="EMBL/GenBank/DDBJ databases">
        <title>Cytophagales bacterium Strain LB-30, isolated from soil.</title>
        <authorList>
            <person name="Liu B."/>
        </authorList>
    </citation>
    <scope>NUCLEOTIDE SEQUENCE</scope>
    <source>
        <strain evidence="2">LB-30</strain>
    </source>
</reference>
<gene>
    <name evidence="2" type="ORF">QWY31_01475</name>
</gene>
<keyword evidence="1" id="KW-0472">Membrane</keyword>
<evidence type="ECO:0000256" key="1">
    <source>
        <dbReference type="SAM" id="Phobius"/>
    </source>
</evidence>
<evidence type="ECO:0000313" key="2">
    <source>
        <dbReference type="EMBL" id="MDN4164147.1"/>
    </source>
</evidence>
<evidence type="ECO:0000313" key="3">
    <source>
        <dbReference type="Proteomes" id="UP001168552"/>
    </source>
</evidence>
<accession>A0ABT8F140</accession>
<keyword evidence="3" id="KW-1185">Reference proteome</keyword>
<sequence>MNKLMQLLPTILIGLSSTFIFQGCIFFIGEPPNGKFLETYKNTSQEDIELVFIGKELTDTVRVLANSVFVMKRGFTHNDDMPVNEFVGDMYRTGGIVQLYSQGQLHKEWQGPPGNFGDSVNDPFNFDSWEVELYQAGEYENPKGTIIFTISDEDLQ</sequence>
<dbReference type="PROSITE" id="PS51257">
    <property type="entry name" value="PROKAR_LIPOPROTEIN"/>
    <property type="match status" value="1"/>
</dbReference>
<dbReference type="EMBL" id="JAUHJS010000001">
    <property type="protein sequence ID" value="MDN4164147.1"/>
    <property type="molecule type" value="Genomic_DNA"/>
</dbReference>
<name>A0ABT8F140_9BACT</name>
<organism evidence="2 3">
    <name type="scientific">Shiella aurantiaca</name>
    <dbReference type="NCBI Taxonomy" id="3058365"/>
    <lineage>
        <taxon>Bacteria</taxon>
        <taxon>Pseudomonadati</taxon>
        <taxon>Bacteroidota</taxon>
        <taxon>Cytophagia</taxon>
        <taxon>Cytophagales</taxon>
        <taxon>Shiellaceae</taxon>
        <taxon>Shiella</taxon>
    </lineage>
</organism>
<feature type="transmembrane region" description="Helical" evidence="1">
    <location>
        <begin position="7"/>
        <end position="29"/>
    </location>
</feature>